<feature type="signal peptide" evidence="1">
    <location>
        <begin position="1"/>
        <end position="19"/>
    </location>
</feature>
<name>G0PAC8_CAEBE</name>
<dbReference type="FunCoup" id="G0PAC8">
    <property type="interactions" value="1938"/>
</dbReference>
<dbReference type="InParanoid" id="G0PAC8"/>
<feature type="chain" id="PRO_5005679249" evidence="1">
    <location>
        <begin position="20"/>
        <end position="511"/>
    </location>
</feature>
<dbReference type="PANTHER" id="PTHR22699">
    <property type="entry name" value="THIOREDOXIN DOMAIN-CONTAINING PROTEIN 16"/>
    <property type="match status" value="1"/>
</dbReference>
<reference evidence="3" key="1">
    <citation type="submission" date="2011-07" db="EMBL/GenBank/DDBJ databases">
        <authorList>
            <consortium name="Caenorhabditis brenneri Sequencing and Analysis Consortium"/>
            <person name="Wilson R.K."/>
        </authorList>
    </citation>
    <scope>NUCLEOTIDE SEQUENCE [LARGE SCALE GENOMIC DNA]</scope>
    <source>
        <strain evidence="3">PB2801</strain>
    </source>
</reference>
<protein>
    <submittedName>
        <fullName evidence="2">Uncharacterized protein</fullName>
    </submittedName>
</protein>
<accession>G0PAC8</accession>
<dbReference type="PANTHER" id="PTHR22699:SF3">
    <property type="entry name" value="DUF4105 DOMAIN-CONTAINING PROTEIN"/>
    <property type="match status" value="1"/>
</dbReference>
<sequence length="511" mass="59948">MHFSLIVFVFFVTTTTTIAEHVTVTYHFWEKNPEIVEKVEWFTRFVANSNRFWTSNLVYLQHGEQTDKIQISSESWKSASIEETVTFPLDEFFVSIFQKFADKLYTNRALDSLPVFEYEVNAENEENFKFDYWLKIAGDEAHLRGNRHVFALLTRKGLSCDDLNSKKKLKKKSESFEHWEAILSFVDALKRSGQRGYIVDCGKANTICPSNIDHDNPALYVFKDDDIQKVYDGDFQKDHVYTWMLTIKQPEIKMLKEETVPKYRSGIIPGFDRPQDTVTILFIHTKKSQIWRNYVKFAKENHGKYHLSALVSEEVRKWAIYPAFITMKPQDNYVKAFTLHKDIHWNRMVEFLEDGVHPSCHPLNYPSEFLFATSSKKPLVLFFDPLDSKNVTRFKIAASQELTSERTAHYAAVSGLDLFGLYIMSVFDVNTPSYVVINRLERGWCIHKRAIENDDFLSVKSWVRNLEPANCQELIEDFKFPISRLALLERYEDVDELEKEHTEIERNHDEL</sequence>
<gene>
    <name evidence="2" type="ORF">CAEBREN_13322</name>
</gene>
<evidence type="ECO:0000313" key="3">
    <source>
        <dbReference type="Proteomes" id="UP000008068"/>
    </source>
</evidence>
<dbReference type="OMA" id="NRFWTSN"/>
<evidence type="ECO:0000313" key="2">
    <source>
        <dbReference type="EMBL" id="EGT49262.1"/>
    </source>
</evidence>
<dbReference type="eggNOG" id="ENOG502TG8R">
    <property type="taxonomic scope" value="Eukaryota"/>
</dbReference>
<keyword evidence="3" id="KW-1185">Reference proteome</keyword>
<dbReference type="HOGENOM" id="CLU_533442_0_0_1"/>
<dbReference type="EMBL" id="GL380176">
    <property type="protein sequence ID" value="EGT49262.1"/>
    <property type="molecule type" value="Genomic_DNA"/>
</dbReference>
<keyword evidence="1" id="KW-0732">Signal</keyword>
<dbReference type="OrthoDB" id="5775791at2759"/>
<proteinExistence type="predicted"/>
<dbReference type="InterPro" id="IPR040090">
    <property type="entry name" value="TXNDC16"/>
</dbReference>
<dbReference type="AlphaFoldDB" id="G0PAC8"/>
<evidence type="ECO:0000256" key="1">
    <source>
        <dbReference type="SAM" id="SignalP"/>
    </source>
</evidence>
<organism evidence="3">
    <name type="scientific">Caenorhabditis brenneri</name>
    <name type="common">Nematode worm</name>
    <dbReference type="NCBI Taxonomy" id="135651"/>
    <lineage>
        <taxon>Eukaryota</taxon>
        <taxon>Metazoa</taxon>
        <taxon>Ecdysozoa</taxon>
        <taxon>Nematoda</taxon>
        <taxon>Chromadorea</taxon>
        <taxon>Rhabditida</taxon>
        <taxon>Rhabditina</taxon>
        <taxon>Rhabditomorpha</taxon>
        <taxon>Rhabditoidea</taxon>
        <taxon>Rhabditidae</taxon>
        <taxon>Peloderinae</taxon>
        <taxon>Caenorhabditis</taxon>
    </lineage>
</organism>
<dbReference type="Proteomes" id="UP000008068">
    <property type="component" value="Unassembled WGS sequence"/>
</dbReference>